<dbReference type="OrthoDB" id="9813383at2"/>
<dbReference type="InterPro" id="IPR029062">
    <property type="entry name" value="Class_I_gatase-like"/>
</dbReference>
<dbReference type="PANTHER" id="PTHR43235:SF1">
    <property type="entry name" value="GLUTAMINE AMIDOTRANSFERASE PB2B2.05-RELATED"/>
    <property type="match status" value="1"/>
</dbReference>
<protein>
    <submittedName>
        <fullName evidence="1">Putative glutamine amidotransferase</fullName>
        <ecNumber evidence="1">2.4.2.-</ecNumber>
    </submittedName>
</protein>
<dbReference type="InterPro" id="IPR011697">
    <property type="entry name" value="Peptidase_C26"/>
</dbReference>
<keyword evidence="1" id="KW-0315">Glutamine amidotransferase</keyword>
<name>A0A0W0Z6W4_9GAMM</name>
<dbReference type="PATRIC" id="fig|1122169.6.peg.611"/>
<gene>
    <name evidence="1" type="ORF">Lsha_0534</name>
</gene>
<dbReference type="Proteomes" id="UP000054600">
    <property type="component" value="Unassembled WGS sequence"/>
</dbReference>
<evidence type="ECO:0000313" key="1">
    <source>
        <dbReference type="EMBL" id="KTD64595.1"/>
    </source>
</evidence>
<dbReference type="eggNOG" id="COG2071">
    <property type="taxonomic scope" value="Bacteria"/>
</dbReference>
<comment type="caution">
    <text evidence="1">The sequence shown here is derived from an EMBL/GenBank/DDBJ whole genome shotgun (WGS) entry which is preliminary data.</text>
</comment>
<dbReference type="SUPFAM" id="SSF141571">
    <property type="entry name" value="Pentapeptide repeat-like"/>
    <property type="match status" value="1"/>
</dbReference>
<dbReference type="SUPFAM" id="SSF51905">
    <property type="entry name" value="FAD/NAD(P)-binding domain"/>
    <property type="match status" value="1"/>
</dbReference>
<proteinExistence type="predicted"/>
<evidence type="ECO:0000313" key="2">
    <source>
        <dbReference type="Proteomes" id="UP000054600"/>
    </source>
</evidence>
<dbReference type="GO" id="GO:0006598">
    <property type="term" value="P:polyamine catabolic process"/>
    <property type="evidence" value="ECO:0007669"/>
    <property type="project" value="TreeGrafter"/>
</dbReference>
<dbReference type="EC" id="2.4.2.-" evidence="1"/>
<dbReference type="InterPro" id="IPR001646">
    <property type="entry name" value="5peptide_repeat"/>
</dbReference>
<dbReference type="Gene3D" id="2.160.20.80">
    <property type="entry name" value="E3 ubiquitin-protein ligase SopA"/>
    <property type="match status" value="1"/>
</dbReference>
<reference evidence="1 2" key="1">
    <citation type="submission" date="2015-11" db="EMBL/GenBank/DDBJ databases">
        <title>Genomic analysis of 38 Legionella species identifies large and diverse effector repertoires.</title>
        <authorList>
            <person name="Burstein D."/>
            <person name="Amaro F."/>
            <person name="Zusman T."/>
            <person name="Lifshitz Z."/>
            <person name="Cohen O."/>
            <person name="Gilbert J.A."/>
            <person name="Pupko T."/>
            <person name="Shuman H.A."/>
            <person name="Segal G."/>
        </authorList>
    </citation>
    <scope>NUCLEOTIDE SEQUENCE [LARGE SCALE GENOMIC DNA]</scope>
    <source>
        <strain evidence="1 2">ATCC 49655</strain>
    </source>
</reference>
<sequence length="1406" mass="157082">MGVITQIGFEDLLDQLKLEKEKLLPGQKLSFADFLKKNGYETTLNAIHFAIENKTVTHSKMQSKDGSLSTVTTVPRRTDLLYDIDFTGCDLSQCDFSDCDLTGFVCTNMTLNECTFNGTVLNDGLMSNVILERTRISDTTFDYGTLNNVRFIDCPIEYSSFNFLKELKDVTLEGCSIRSVALLGGVPAERVSIRAPVQPDEPTQTIEDFRTDKAVVLHNVVKQNFKPAVLLPWNDSTPGMSATLTERVLLSKGIQPVRMDYKPQVDAKALDKEINDLNGLTQEKMDMLKAKVLETARKIASMKAQEREKALDAAYTKVVPLAVYNALKSVTFGLLSNSKVSDKDITEQFDAQWKKQGISFPMLMIEIMREEHAKDHNKFPQAAQLYEHAKSVFDKVDGVMIAGAQDIDPRFYGQKQAPETVLETYPDQPDVIDSRRDLLEFSLVYMQQKASAPKPFCGVCRGSQVTAVAYGGTLSQGLKTAERHDFFVETIQPAQSTAESPRLSMGSRLSLTAEDRGVLNALFFQHQGYDLTSARGLNSVDSIHTSSGAFIDVIAEHLPQNIFIVQAHPDFGTAQNTQDLGAIDLQLGGRIAESVFGQFSTRVQAFHNAQKVSSELMTSSVLSSGRIFLGRNEDEDRTASVSIPEKTKDYQTVCIGMGPVGLLAALSAMDRGEKIVILTDRAPDTGLSIRQQVLGVDDEAMMFVKSLVRPEIWEYYVRNNIITLHPYDAPNPDKPGKMMSLNYWYFSIGGLEKMLIDECSARIDDRCIKLSGKSDPEEAREAVRSQVGIDVLVVDKIDPKLTASIQLSGKTRLNYSSDTNIADILKYLRAQTLLRQKHMDIRQDEKTITVTGIKSVNGVPTPVAEQRQTFGYEHIAIANGGKQAAEKALATVFHAENVHASEPIINSHVAVIFNLKGSLGHPPVAFDAHELMRQIEQAKKDKTSEPIKMVALREYGWTDASRPHQQIYASRANTLEHEFCYIGCEYPEALKVPAIRVAIELKLSNPAEYEKSVPARIREAIDRDPNKDHANLISKKLCRQWSRMLFQDALPENICDAHITDPVYDNPSDPIQIGQRQLETSPFDLAFSELDTSIIISGDPLHEDVGTIVSLGDGRMLPLYTTGTGFQTGAKMAMHYHHAQTALAKGLAAFKEKYHWDSGSTKDESEQYRAEYQKLIGDVYTRYHAGVRSEIDKIRVVQAEWIEKRNERVLKAASVFYVMEQATEMWERTQKVAIACEAIKGDSRQGSFFAAEGKEFKDLIPDKAMAEKFERIRAHMRKVTFDLNQFYVQFDEHQITAYEGVPELALNKKEATVQEYYSYLRKACLSIKELEQEISSCNDFCAMDATRTGMSEGVFAKLKAATVEMQALLECDIYKRHSAENGLQISDNPFIHDALLTSTARPVVAI</sequence>
<dbReference type="STRING" id="1122169.Lsha_0534"/>
<keyword evidence="1" id="KW-0328">Glycosyltransferase</keyword>
<dbReference type="SUPFAM" id="SSF52317">
    <property type="entry name" value="Class I glutamine amidotransferase-like"/>
    <property type="match status" value="1"/>
</dbReference>
<dbReference type="InterPro" id="IPR044668">
    <property type="entry name" value="PuuD-like"/>
</dbReference>
<dbReference type="GO" id="GO:0005829">
    <property type="term" value="C:cytosol"/>
    <property type="evidence" value="ECO:0007669"/>
    <property type="project" value="TreeGrafter"/>
</dbReference>
<dbReference type="EMBL" id="LNYW01000017">
    <property type="protein sequence ID" value="KTD64595.1"/>
    <property type="molecule type" value="Genomic_DNA"/>
</dbReference>
<dbReference type="Gene3D" id="3.40.50.880">
    <property type="match status" value="1"/>
</dbReference>
<dbReference type="PANTHER" id="PTHR43235">
    <property type="entry name" value="GLUTAMINE AMIDOTRANSFERASE PB2B2.05-RELATED"/>
    <property type="match status" value="1"/>
</dbReference>
<dbReference type="GO" id="GO:0033969">
    <property type="term" value="F:gamma-glutamyl-gamma-aminobutyrate hydrolase activity"/>
    <property type="evidence" value="ECO:0007669"/>
    <property type="project" value="TreeGrafter"/>
</dbReference>
<dbReference type="RefSeq" id="WP_018575751.1">
    <property type="nucleotide sequence ID" value="NZ_KB892381.1"/>
</dbReference>
<dbReference type="GO" id="GO:0016757">
    <property type="term" value="F:glycosyltransferase activity"/>
    <property type="evidence" value="ECO:0007669"/>
    <property type="project" value="UniProtKB-KW"/>
</dbReference>
<dbReference type="Pfam" id="PF07722">
    <property type="entry name" value="Peptidase_C26"/>
    <property type="match status" value="1"/>
</dbReference>
<keyword evidence="1" id="KW-0808">Transferase</keyword>
<accession>A0A0W0Z6W4</accession>
<keyword evidence="2" id="KW-1185">Reference proteome</keyword>
<dbReference type="Pfam" id="PF00805">
    <property type="entry name" value="Pentapeptide"/>
    <property type="match status" value="1"/>
</dbReference>
<organism evidence="1 2">
    <name type="scientific">Legionella shakespearei DSM 23087</name>
    <dbReference type="NCBI Taxonomy" id="1122169"/>
    <lineage>
        <taxon>Bacteria</taxon>
        <taxon>Pseudomonadati</taxon>
        <taxon>Pseudomonadota</taxon>
        <taxon>Gammaproteobacteria</taxon>
        <taxon>Legionellales</taxon>
        <taxon>Legionellaceae</taxon>
        <taxon>Legionella</taxon>
    </lineage>
</organism>
<dbReference type="InterPro" id="IPR036188">
    <property type="entry name" value="FAD/NAD-bd_sf"/>
</dbReference>